<gene>
    <name evidence="1" type="ORF">IWQ60_007389</name>
</gene>
<comment type="caution">
    <text evidence="1">The sequence shown here is derived from an EMBL/GenBank/DDBJ whole genome shotgun (WGS) entry which is preliminary data.</text>
</comment>
<organism evidence="1 2">
    <name type="scientific">Tieghemiomyces parasiticus</name>
    <dbReference type="NCBI Taxonomy" id="78921"/>
    <lineage>
        <taxon>Eukaryota</taxon>
        <taxon>Fungi</taxon>
        <taxon>Fungi incertae sedis</taxon>
        <taxon>Zoopagomycota</taxon>
        <taxon>Kickxellomycotina</taxon>
        <taxon>Dimargaritomycetes</taxon>
        <taxon>Dimargaritales</taxon>
        <taxon>Dimargaritaceae</taxon>
        <taxon>Tieghemiomyces</taxon>
    </lineage>
</organism>
<accession>A0A9W8DUI2</accession>
<name>A0A9W8DUI2_9FUNG</name>
<protein>
    <submittedName>
        <fullName evidence="1">Uncharacterized protein</fullName>
    </submittedName>
</protein>
<dbReference type="AlphaFoldDB" id="A0A9W8DUI2"/>
<proteinExistence type="predicted"/>
<evidence type="ECO:0000313" key="1">
    <source>
        <dbReference type="EMBL" id="KAJ1918854.1"/>
    </source>
</evidence>
<sequence>MTDPKLRDRVGTLLRGKLHDHEFTIWHGLHPRAGTEDQTPSKGPVNREHLYALTSAILDLIETQRVQSPSPADDLLEVLPPHNGRQYPHLHSADGYLTDVVTKGYRTETTKAFMIEVQVSRVPEHGTNGGSREVAEMVN</sequence>
<dbReference type="Proteomes" id="UP001150569">
    <property type="component" value="Unassembled WGS sequence"/>
</dbReference>
<dbReference type="EMBL" id="JANBPT010000491">
    <property type="protein sequence ID" value="KAJ1918854.1"/>
    <property type="molecule type" value="Genomic_DNA"/>
</dbReference>
<keyword evidence="2" id="KW-1185">Reference proteome</keyword>
<evidence type="ECO:0000313" key="2">
    <source>
        <dbReference type="Proteomes" id="UP001150569"/>
    </source>
</evidence>
<reference evidence="1" key="1">
    <citation type="submission" date="2022-07" db="EMBL/GenBank/DDBJ databases">
        <title>Phylogenomic reconstructions and comparative analyses of Kickxellomycotina fungi.</title>
        <authorList>
            <person name="Reynolds N.K."/>
            <person name="Stajich J.E."/>
            <person name="Barry K."/>
            <person name="Grigoriev I.V."/>
            <person name="Crous P."/>
            <person name="Smith M.E."/>
        </authorList>
    </citation>
    <scope>NUCLEOTIDE SEQUENCE</scope>
    <source>
        <strain evidence="1">RSA 861</strain>
    </source>
</reference>